<feature type="region of interest" description="Disordered" evidence="3">
    <location>
        <begin position="103"/>
        <end position="141"/>
    </location>
</feature>
<feature type="non-terminal residue" evidence="5">
    <location>
        <position position="173"/>
    </location>
</feature>
<feature type="compositionally biased region" description="Low complexity" evidence="3">
    <location>
        <begin position="125"/>
        <end position="141"/>
    </location>
</feature>
<organism evidence="5 6">
    <name type="scientific">Streblomastix strix</name>
    <dbReference type="NCBI Taxonomy" id="222440"/>
    <lineage>
        <taxon>Eukaryota</taxon>
        <taxon>Metamonada</taxon>
        <taxon>Preaxostyla</taxon>
        <taxon>Oxymonadida</taxon>
        <taxon>Streblomastigidae</taxon>
        <taxon>Streblomastix</taxon>
    </lineage>
</organism>
<name>A0A5J4TVW5_9EUKA</name>
<dbReference type="Pfam" id="PF00009">
    <property type="entry name" value="GTP_EFTU"/>
    <property type="match status" value="1"/>
</dbReference>
<protein>
    <submittedName>
        <fullName evidence="5">Putative eukaryotic elongation factor 1 alpha family protein</fullName>
    </submittedName>
</protein>
<evidence type="ECO:0000256" key="3">
    <source>
        <dbReference type="SAM" id="MobiDB-lite"/>
    </source>
</evidence>
<dbReference type="InterPro" id="IPR050100">
    <property type="entry name" value="TRAFAC_GTPase_members"/>
</dbReference>
<dbReference type="GO" id="GO:0003924">
    <property type="term" value="F:GTPase activity"/>
    <property type="evidence" value="ECO:0007669"/>
    <property type="project" value="InterPro"/>
</dbReference>
<reference evidence="5 6" key="1">
    <citation type="submission" date="2019-03" db="EMBL/GenBank/DDBJ databases">
        <title>Single cell metagenomics reveals metabolic interactions within the superorganism composed of flagellate Streblomastix strix and complex community of Bacteroidetes bacteria on its surface.</title>
        <authorList>
            <person name="Treitli S.C."/>
            <person name="Kolisko M."/>
            <person name="Husnik F."/>
            <person name="Keeling P."/>
            <person name="Hampl V."/>
        </authorList>
    </citation>
    <scope>NUCLEOTIDE SEQUENCE [LARGE SCALE GENOMIC DNA]</scope>
    <source>
        <strain evidence="5">ST1C</strain>
    </source>
</reference>
<feature type="domain" description="Tr-type G" evidence="4">
    <location>
        <begin position="1"/>
        <end position="113"/>
    </location>
</feature>
<dbReference type="OrthoDB" id="342024at2759"/>
<keyword evidence="2" id="KW-0342">GTP-binding</keyword>
<dbReference type="GO" id="GO:0005525">
    <property type="term" value="F:GTP binding"/>
    <property type="evidence" value="ECO:0007669"/>
    <property type="project" value="UniProtKB-KW"/>
</dbReference>
<dbReference type="PROSITE" id="PS51722">
    <property type="entry name" value="G_TR_2"/>
    <property type="match status" value="1"/>
</dbReference>
<dbReference type="InterPro" id="IPR027417">
    <property type="entry name" value="P-loop_NTPase"/>
</dbReference>
<dbReference type="Proteomes" id="UP000324800">
    <property type="component" value="Unassembled WGS sequence"/>
</dbReference>
<dbReference type="GO" id="GO:0003746">
    <property type="term" value="F:translation elongation factor activity"/>
    <property type="evidence" value="ECO:0007669"/>
    <property type="project" value="UniProtKB-KW"/>
</dbReference>
<dbReference type="PANTHER" id="PTHR23115">
    <property type="entry name" value="TRANSLATION FACTOR"/>
    <property type="match status" value="1"/>
</dbReference>
<dbReference type="EMBL" id="SNRW01024749">
    <property type="protein sequence ID" value="KAA6362029.1"/>
    <property type="molecule type" value="Genomic_DNA"/>
</dbReference>
<dbReference type="AlphaFoldDB" id="A0A5J4TVW5"/>
<dbReference type="Gene3D" id="3.40.50.300">
    <property type="entry name" value="P-loop containing nucleotide triphosphate hydrolases"/>
    <property type="match status" value="1"/>
</dbReference>
<sequence length="173" mass="18739">MGHLLALTGDVDTRTINKLKHDAERIGKGSFAYAWVMDAHEEERERGVTMDVAIQSFETLNRHVTILDSPGHEDFIEKMISGAAQADAGLLLIDSVPGAFEAGFSGGGQTREHDTLPVPPSKFTQQQSSSSQSSSSSSSSSIQQQQILPLRIAITDSFQRPYIPGLSVIGRIE</sequence>
<evidence type="ECO:0000256" key="1">
    <source>
        <dbReference type="ARBA" id="ARBA00022741"/>
    </source>
</evidence>
<keyword evidence="1" id="KW-0547">Nucleotide-binding</keyword>
<keyword evidence="5" id="KW-0251">Elongation factor</keyword>
<evidence type="ECO:0000259" key="4">
    <source>
        <dbReference type="PROSITE" id="PS51722"/>
    </source>
</evidence>
<dbReference type="SUPFAM" id="SSF52540">
    <property type="entry name" value="P-loop containing nucleoside triphosphate hydrolases"/>
    <property type="match status" value="1"/>
</dbReference>
<accession>A0A5J4TVW5</accession>
<dbReference type="InterPro" id="IPR000795">
    <property type="entry name" value="T_Tr_GTP-bd_dom"/>
</dbReference>
<evidence type="ECO:0000256" key="2">
    <source>
        <dbReference type="ARBA" id="ARBA00023134"/>
    </source>
</evidence>
<evidence type="ECO:0000313" key="6">
    <source>
        <dbReference type="Proteomes" id="UP000324800"/>
    </source>
</evidence>
<proteinExistence type="predicted"/>
<comment type="caution">
    <text evidence="5">The sequence shown here is derived from an EMBL/GenBank/DDBJ whole genome shotgun (WGS) entry which is preliminary data.</text>
</comment>
<dbReference type="PRINTS" id="PR00315">
    <property type="entry name" value="ELONGATNFCT"/>
</dbReference>
<keyword evidence="5" id="KW-0648">Protein biosynthesis</keyword>
<gene>
    <name evidence="5" type="ORF">EZS28_042444</name>
</gene>
<evidence type="ECO:0000313" key="5">
    <source>
        <dbReference type="EMBL" id="KAA6362029.1"/>
    </source>
</evidence>